<name>A0ABV7REX4_9NEIS</name>
<comment type="caution">
    <text evidence="1">The sequence shown here is derived from an EMBL/GenBank/DDBJ whole genome shotgun (WGS) entry which is preliminary data.</text>
</comment>
<dbReference type="EMBL" id="JBHRXN010000022">
    <property type="protein sequence ID" value="MFC3532317.1"/>
    <property type="molecule type" value="Genomic_DNA"/>
</dbReference>
<evidence type="ECO:0000313" key="2">
    <source>
        <dbReference type="Proteomes" id="UP001595741"/>
    </source>
</evidence>
<sequence length="330" mass="37972">MEQPIWARDLPIFLAEIYKKIEAIAPDGVEEKLTDLVGWVHRLPSRNPRRTYLSDILRGRKILTPYEMNGIRRVRIELESGRDIRPFLGERTASIRNRRDEKRNPKQRNDLFFSDWGLHHFHLGADLANTGKRVMRSRRVLIAHLTESDAYLLDVVPHGKGFPDVWGNTTYLKILYRNWPEILEQYEIKGLLASALEGEVQPFDYIKLRQNGINVPIEIDGKIFMGPGLGISGDGSSTRAVQRADNIQNELSEGEKLFREQQPEVEAFLYVGKDASVGFFVPEKDTAFSVFSGRHSHYHVTVFLYRLIHESGIFEKLPEGTIWTPVPRHS</sequence>
<gene>
    <name evidence="1" type="ORF">ACFOLG_08975</name>
</gene>
<dbReference type="Proteomes" id="UP001595741">
    <property type="component" value="Unassembled WGS sequence"/>
</dbReference>
<protein>
    <submittedName>
        <fullName evidence="1">Uncharacterized protein</fullName>
    </submittedName>
</protein>
<evidence type="ECO:0000313" key="1">
    <source>
        <dbReference type="EMBL" id="MFC3532317.1"/>
    </source>
</evidence>
<dbReference type="RefSeq" id="WP_386090952.1">
    <property type="nucleotide sequence ID" value="NZ_JBHRXN010000022.1"/>
</dbReference>
<accession>A0ABV7REX4</accession>
<keyword evidence="2" id="KW-1185">Reference proteome</keyword>
<proteinExistence type="predicted"/>
<reference evidence="2" key="1">
    <citation type="journal article" date="2019" name="Int. J. Syst. Evol. Microbiol.">
        <title>The Global Catalogue of Microorganisms (GCM) 10K type strain sequencing project: providing services to taxonomists for standard genome sequencing and annotation.</title>
        <authorList>
            <consortium name="The Broad Institute Genomics Platform"/>
            <consortium name="The Broad Institute Genome Sequencing Center for Infectious Disease"/>
            <person name="Wu L."/>
            <person name="Ma J."/>
        </authorList>
    </citation>
    <scope>NUCLEOTIDE SEQUENCE [LARGE SCALE GENOMIC DNA]</scope>
    <source>
        <strain evidence="2">KCTC 42742</strain>
    </source>
</reference>
<organism evidence="1 2">
    <name type="scientific">Vogesella facilis</name>
    <dbReference type="NCBI Taxonomy" id="1655232"/>
    <lineage>
        <taxon>Bacteria</taxon>
        <taxon>Pseudomonadati</taxon>
        <taxon>Pseudomonadota</taxon>
        <taxon>Betaproteobacteria</taxon>
        <taxon>Neisseriales</taxon>
        <taxon>Chromobacteriaceae</taxon>
        <taxon>Vogesella</taxon>
    </lineage>
</organism>